<accession>A0A1B8H582</accession>
<comment type="caution">
    <text evidence="1">The sequence shown here is derived from an EMBL/GenBank/DDBJ whole genome shotgun (WGS) entry which is preliminary data.</text>
</comment>
<organism evidence="1 2">
    <name type="scientific">Morganella psychrotolerans</name>
    <dbReference type="NCBI Taxonomy" id="368603"/>
    <lineage>
        <taxon>Bacteria</taxon>
        <taxon>Pseudomonadati</taxon>
        <taxon>Pseudomonadota</taxon>
        <taxon>Gammaproteobacteria</taxon>
        <taxon>Enterobacterales</taxon>
        <taxon>Morganellaceae</taxon>
        <taxon>Morganella</taxon>
    </lineage>
</organism>
<reference evidence="2" key="1">
    <citation type="submission" date="2016-06" db="EMBL/GenBank/DDBJ databases">
        <authorList>
            <person name="Butler K."/>
        </authorList>
    </citation>
    <scope>NUCLEOTIDE SEQUENCE [LARGE SCALE GENOMIC DNA]</scope>
    <source>
        <strain evidence="2">GCSL-Mp20</strain>
    </source>
</reference>
<keyword evidence="2" id="KW-1185">Reference proteome</keyword>
<dbReference type="EMBL" id="LZEY01000056">
    <property type="protein sequence ID" value="OBU04248.1"/>
    <property type="molecule type" value="Genomic_DNA"/>
</dbReference>
<evidence type="ECO:0000313" key="1">
    <source>
        <dbReference type="EMBL" id="OBU04248.1"/>
    </source>
</evidence>
<dbReference type="Proteomes" id="UP000092377">
    <property type="component" value="Unassembled WGS sequence"/>
</dbReference>
<gene>
    <name evidence="1" type="ORF">AYY18_09935</name>
</gene>
<dbReference type="RefSeq" id="WP_067405328.1">
    <property type="nucleotide sequence ID" value="NZ_LZEY01000056.1"/>
</dbReference>
<dbReference type="OrthoDB" id="1029961at2"/>
<evidence type="ECO:0008006" key="3">
    <source>
        <dbReference type="Google" id="ProtNLM"/>
    </source>
</evidence>
<sequence length="186" mass="21338">MLNIKLIANIDGLSQNNVIGRIGGNIPECLLLYNDEVKDFYFYVTFEHPERKGVFLSVFTPKNYEEMVDNNIYPNCSIKVFSHGFSNESDNCNYTNEGVGKIKIVGYKESENDGFITVSDNLDFIQDEVFFYENLISDGYAPFIKIDEDYYPDEVISGSYIFGYGALYLYKHTSTNEIIAGFWQMS</sequence>
<protein>
    <recommendedName>
        <fullName evidence="3">DUF1963 domain-containing protein</fullName>
    </recommendedName>
</protein>
<evidence type="ECO:0000313" key="2">
    <source>
        <dbReference type="Proteomes" id="UP000092377"/>
    </source>
</evidence>
<proteinExistence type="predicted"/>
<name>A0A1B8H582_9GAMM</name>
<dbReference type="AlphaFoldDB" id="A0A1B8H582"/>